<feature type="region of interest" description="Disordered" evidence="10">
    <location>
        <begin position="602"/>
        <end position="682"/>
    </location>
</feature>
<evidence type="ECO:0000259" key="11">
    <source>
        <dbReference type="Pfam" id="PF24105"/>
    </source>
</evidence>
<feature type="region of interest" description="Disordered" evidence="10">
    <location>
        <begin position="273"/>
        <end position="317"/>
    </location>
</feature>
<feature type="region of interest" description="Disordered" evidence="10">
    <location>
        <begin position="702"/>
        <end position="729"/>
    </location>
</feature>
<dbReference type="STRING" id="667725.A0A0L0GCB3"/>
<dbReference type="SUPFAM" id="SSF50978">
    <property type="entry name" value="WD40 repeat-like"/>
    <property type="match status" value="1"/>
</dbReference>
<feature type="repeat" description="WD" evidence="9">
    <location>
        <begin position="39"/>
        <end position="80"/>
    </location>
</feature>
<dbReference type="InterPro" id="IPR019775">
    <property type="entry name" value="WD40_repeat_CS"/>
</dbReference>
<feature type="repeat" description="WD" evidence="9">
    <location>
        <begin position="105"/>
        <end position="146"/>
    </location>
</feature>
<name>A0A0L0GCB3_9EUKA</name>
<comment type="similarity">
    <text evidence="2">Belongs to the WD repeat HIR1 family.</text>
</comment>
<keyword evidence="4" id="KW-0677">Repeat</keyword>
<dbReference type="SMART" id="SM00320">
    <property type="entry name" value="WD40"/>
    <property type="match status" value="4"/>
</dbReference>
<dbReference type="GO" id="GO:0006281">
    <property type="term" value="P:DNA repair"/>
    <property type="evidence" value="ECO:0007669"/>
    <property type="project" value="UniProtKB-KW"/>
</dbReference>
<feature type="compositionally biased region" description="Polar residues" evidence="10">
    <location>
        <begin position="632"/>
        <end position="642"/>
    </location>
</feature>
<organism evidence="12 13">
    <name type="scientific">Sphaeroforma arctica JP610</name>
    <dbReference type="NCBI Taxonomy" id="667725"/>
    <lineage>
        <taxon>Eukaryota</taxon>
        <taxon>Ichthyosporea</taxon>
        <taxon>Ichthyophonida</taxon>
        <taxon>Sphaeroforma</taxon>
    </lineage>
</organism>
<feature type="domain" description="CAF1B/HIR1 beta-propeller" evidence="11">
    <location>
        <begin position="11"/>
        <end position="185"/>
    </location>
</feature>
<dbReference type="Gene3D" id="2.130.10.10">
    <property type="entry name" value="YVTN repeat-like/Quinoprotein amine dehydrogenase"/>
    <property type="match status" value="2"/>
</dbReference>
<gene>
    <name evidence="12" type="ORF">SARC_01314</name>
</gene>
<dbReference type="PANTHER" id="PTHR15271">
    <property type="entry name" value="CHROMATIN ASSEMBLY FACTOR 1 SUBUNIT B"/>
    <property type="match status" value="1"/>
</dbReference>
<keyword evidence="7" id="KW-0234">DNA repair</keyword>
<proteinExistence type="inferred from homology"/>
<feature type="compositionally biased region" description="Polar residues" evidence="10">
    <location>
        <begin position="216"/>
        <end position="232"/>
    </location>
</feature>
<evidence type="ECO:0000256" key="9">
    <source>
        <dbReference type="PROSITE-ProRule" id="PRU00221"/>
    </source>
</evidence>
<evidence type="ECO:0000313" key="12">
    <source>
        <dbReference type="EMBL" id="KNC86541.1"/>
    </source>
</evidence>
<feature type="region of interest" description="Disordered" evidence="10">
    <location>
        <begin position="557"/>
        <end position="582"/>
    </location>
</feature>
<keyword evidence="13" id="KW-1185">Reference proteome</keyword>
<keyword evidence="8" id="KW-0539">Nucleus</keyword>
<dbReference type="GO" id="GO:0006334">
    <property type="term" value="P:nucleosome assembly"/>
    <property type="evidence" value="ECO:0007669"/>
    <property type="project" value="TreeGrafter"/>
</dbReference>
<feature type="compositionally biased region" description="Low complexity" evidence="10">
    <location>
        <begin position="648"/>
        <end position="682"/>
    </location>
</feature>
<dbReference type="InterPro" id="IPR001632">
    <property type="entry name" value="WD40_G-protein_beta-like"/>
</dbReference>
<sequence length="802" mass="85769">MTLTIADAYSTHAQMWRVRRNEAVGSAEGLLQVTFLSNLSRHTKSVNAVRFSPSGEFLASAGDDGAVVVWKMDDRPVDATKPNVVGNLEADVEVGEETWKVVHLLRAHVEDVYDIAWSPDSSHLASASIDNTVHVWDVRAGKSVQHLKDHKHYVQGVTWSPDGHLLATQSSDRTCRVYSKRFKKNGTSWDFKSHAIISHQPQCTPNLTKDDKKLQRSNATKKPSIDATQSSNTAIQLAAANSTTSSEPSMNPDGIIDAEKVNRTLVDIDRSTNTATGIADGPQKVAGGDAAAASNSSQTQTASASTSSICGVRGKESSQTVESTKTLSCACAETCSCTATHTDISTLADSGKKKVEEAAIPPTRLVRMFQDENGGQSYFRRLNFSPDGSILGTPCGVDHTPAATTPGVSSTNNNTSYFFAAKRGFTSPIFNTPCMDSPSNEIKFCPVAFERRKRSKHTGPVNSLIDLPYRLIFAVMTVNSVIFYDTQSLTPFAMISDLHYAPLTDLSWSMDGNTVVISSQDGYCSILSFVDGELGNVVTLKSAIDATSIDTVTAGTFQSDPSPTAASLQDAHVSSNADAELPQNEGKAYMSADAKVITVNKSALSDTKNPNTAATPTPTPTPAPTPRRIQPTVVNTSGSTSAPKRIAPTLLPSPSTTQLPSSQPQAGEVDQSPQQTQDDTQTLKQCEVSAHAPVDTLNMTTAQNQAHAQSNKRAPTDRKRVGSTTPKRIAPTLITPVNLDLSKESNCAPPLRMGDSPVCRTEKRETVHVDKEGFANKKRSRIAPTLLTTTASPSAAAGFTST</sequence>
<dbReference type="InterPro" id="IPR001680">
    <property type="entry name" value="WD40_rpt"/>
</dbReference>
<dbReference type="InterPro" id="IPR045145">
    <property type="entry name" value="PTHR15271"/>
</dbReference>
<evidence type="ECO:0000256" key="7">
    <source>
        <dbReference type="ARBA" id="ARBA00023204"/>
    </source>
</evidence>
<dbReference type="PANTHER" id="PTHR15271:SF4">
    <property type="entry name" value="CHROMATIN ASSEMBLY FACTOR 1 SUBUNIT B"/>
    <property type="match status" value="1"/>
</dbReference>
<dbReference type="OrthoDB" id="71227at2759"/>
<feature type="compositionally biased region" description="Polar residues" evidence="10">
    <location>
        <begin position="702"/>
        <end position="713"/>
    </location>
</feature>
<dbReference type="GO" id="GO:0006335">
    <property type="term" value="P:DNA replication-dependent chromatin assembly"/>
    <property type="evidence" value="ECO:0007669"/>
    <property type="project" value="InterPro"/>
</dbReference>
<dbReference type="PROSITE" id="PS50294">
    <property type="entry name" value="WD_REPEATS_REGION"/>
    <property type="match status" value="3"/>
</dbReference>
<keyword evidence="3 9" id="KW-0853">WD repeat</keyword>
<dbReference type="RefSeq" id="XP_014160443.1">
    <property type="nucleotide sequence ID" value="XM_014304968.1"/>
</dbReference>
<dbReference type="InterPro" id="IPR015943">
    <property type="entry name" value="WD40/YVTN_repeat-like_dom_sf"/>
</dbReference>
<evidence type="ECO:0000256" key="3">
    <source>
        <dbReference type="ARBA" id="ARBA00022574"/>
    </source>
</evidence>
<dbReference type="InterPro" id="IPR020845">
    <property type="entry name" value="AMP-binding_CS"/>
</dbReference>
<dbReference type="InterPro" id="IPR036322">
    <property type="entry name" value="WD40_repeat_dom_sf"/>
</dbReference>
<dbReference type="GeneID" id="25901818"/>
<dbReference type="PRINTS" id="PR00319">
    <property type="entry name" value="GPROTEINB"/>
</dbReference>
<dbReference type="Pfam" id="PF24105">
    <property type="entry name" value="Beta-prop_CAF1B_HIR1"/>
    <property type="match status" value="2"/>
</dbReference>
<evidence type="ECO:0000256" key="10">
    <source>
        <dbReference type="SAM" id="MobiDB-lite"/>
    </source>
</evidence>
<comment type="subcellular location">
    <subcellularLocation>
        <location evidence="1">Nucleus</location>
    </subcellularLocation>
</comment>
<dbReference type="eggNOG" id="KOG1009">
    <property type="taxonomic scope" value="Eukaryota"/>
</dbReference>
<protein>
    <recommendedName>
        <fullName evidence="11">CAF1B/HIR1 beta-propeller domain-containing protein</fullName>
    </recommendedName>
</protein>
<evidence type="ECO:0000256" key="4">
    <source>
        <dbReference type="ARBA" id="ARBA00022737"/>
    </source>
</evidence>
<evidence type="ECO:0000256" key="1">
    <source>
        <dbReference type="ARBA" id="ARBA00004123"/>
    </source>
</evidence>
<evidence type="ECO:0000256" key="5">
    <source>
        <dbReference type="ARBA" id="ARBA00022763"/>
    </source>
</evidence>
<feature type="compositionally biased region" description="Polar residues" evidence="10">
    <location>
        <begin position="602"/>
        <end position="611"/>
    </location>
</feature>
<feature type="domain" description="CAF1B/HIR1 beta-propeller" evidence="11">
    <location>
        <begin position="358"/>
        <end position="534"/>
    </location>
</feature>
<dbReference type="PROSITE" id="PS50082">
    <property type="entry name" value="WD_REPEATS_2"/>
    <property type="match status" value="3"/>
</dbReference>
<dbReference type="PROSITE" id="PS00678">
    <property type="entry name" value="WD_REPEATS_1"/>
    <property type="match status" value="1"/>
</dbReference>
<dbReference type="EMBL" id="KQ241647">
    <property type="protein sequence ID" value="KNC86541.1"/>
    <property type="molecule type" value="Genomic_DNA"/>
</dbReference>
<keyword evidence="6" id="KW-0156">Chromatin regulator</keyword>
<feature type="compositionally biased region" description="Low complexity" evidence="10">
    <location>
        <begin position="286"/>
        <end position="308"/>
    </location>
</feature>
<keyword evidence="5" id="KW-0227">DNA damage</keyword>
<dbReference type="InterPro" id="IPR055410">
    <property type="entry name" value="Beta-prop_CAF1B_HIR1"/>
</dbReference>
<dbReference type="Proteomes" id="UP000054560">
    <property type="component" value="Unassembled WGS sequence"/>
</dbReference>
<evidence type="ECO:0000256" key="8">
    <source>
        <dbReference type="ARBA" id="ARBA00023242"/>
    </source>
</evidence>
<dbReference type="PROSITE" id="PS00455">
    <property type="entry name" value="AMP_BINDING"/>
    <property type="match status" value="1"/>
</dbReference>
<evidence type="ECO:0000256" key="2">
    <source>
        <dbReference type="ARBA" id="ARBA00007306"/>
    </source>
</evidence>
<evidence type="ECO:0000313" key="13">
    <source>
        <dbReference type="Proteomes" id="UP000054560"/>
    </source>
</evidence>
<feature type="region of interest" description="Disordered" evidence="10">
    <location>
        <begin position="201"/>
        <end position="232"/>
    </location>
</feature>
<reference evidence="12 13" key="1">
    <citation type="submission" date="2011-02" db="EMBL/GenBank/DDBJ databases">
        <title>The Genome Sequence of Sphaeroforma arctica JP610.</title>
        <authorList>
            <consortium name="The Broad Institute Genome Sequencing Platform"/>
            <person name="Russ C."/>
            <person name="Cuomo C."/>
            <person name="Young S.K."/>
            <person name="Zeng Q."/>
            <person name="Gargeya S."/>
            <person name="Alvarado L."/>
            <person name="Berlin A."/>
            <person name="Chapman S.B."/>
            <person name="Chen Z."/>
            <person name="Freedman E."/>
            <person name="Gellesch M."/>
            <person name="Goldberg J."/>
            <person name="Griggs A."/>
            <person name="Gujja S."/>
            <person name="Heilman E."/>
            <person name="Heiman D."/>
            <person name="Howarth C."/>
            <person name="Mehta T."/>
            <person name="Neiman D."/>
            <person name="Pearson M."/>
            <person name="Roberts A."/>
            <person name="Saif S."/>
            <person name="Shea T."/>
            <person name="Shenoy N."/>
            <person name="Sisk P."/>
            <person name="Stolte C."/>
            <person name="Sykes S."/>
            <person name="White J."/>
            <person name="Yandava C."/>
            <person name="Burger G."/>
            <person name="Gray M.W."/>
            <person name="Holland P.W.H."/>
            <person name="King N."/>
            <person name="Lang F.B.F."/>
            <person name="Roger A.J."/>
            <person name="Ruiz-Trillo I."/>
            <person name="Haas B."/>
            <person name="Nusbaum C."/>
            <person name="Birren B."/>
        </authorList>
    </citation>
    <scope>NUCLEOTIDE SEQUENCE [LARGE SCALE GENOMIC DNA]</scope>
    <source>
        <strain evidence="12 13">JP610</strain>
    </source>
</reference>
<accession>A0A0L0GCB3</accession>
<evidence type="ECO:0000256" key="6">
    <source>
        <dbReference type="ARBA" id="ARBA00022853"/>
    </source>
</evidence>
<dbReference type="AlphaFoldDB" id="A0A0L0GCB3"/>
<feature type="repeat" description="WD" evidence="9">
    <location>
        <begin position="147"/>
        <end position="179"/>
    </location>
</feature>
<dbReference type="GO" id="GO:0033186">
    <property type="term" value="C:CAF-1 complex"/>
    <property type="evidence" value="ECO:0007669"/>
    <property type="project" value="TreeGrafter"/>
</dbReference>
<dbReference type="GO" id="GO:0005634">
    <property type="term" value="C:nucleus"/>
    <property type="evidence" value="ECO:0007669"/>
    <property type="project" value="UniProtKB-SubCell"/>
</dbReference>
<feature type="compositionally biased region" description="Polar residues" evidence="10">
    <location>
        <begin position="557"/>
        <end position="577"/>
    </location>
</feature>